<dbReference type="PROSITE" id="PS51257">
    <property type="entry name" value="PROKAR_LIPOPROTEIN"/>
    <property type="match status" value="1"/>
</dbReference>
<dbReference type="SUPFAM" id="SSF48452">
    <property type="entry name" value="TPR-like"/>
    <property type="match status" value="1"/>
</dbReference>
<keyword evidence="1" id="KW-0802">TPR repeat</keyword>
<accession>A0A516SLJ1</accession>
<proteinExistence type="predicted"/>
<keyword evidence="3" id="KW-1185">Reference proteome</keyword>
<dbReference type="OrthoDB" id="3209459at2"/>
<dbReference type="InterPro" id="IPR019734">
    <property type="entry name" value="TPR_rpt"/>
</dbReference>
<protein>
    <submittedName>
        <fullName evidence="2">Tetratricopeptide repeat protein</fullName>
    </submittedName>
</protein>
<dbReference type="Pfam" id="PF00515">
    <property type="entry name" value="TPR_1"/>
    <property type="match status" value="1"/>
</dbReference>
<feature type="repeat" description="TPR" evidence="1">
    <location>
        <begin position="62"/>
        <end position="95"/>
    </location>
</feature>
<evidence type="ECO:0000313" key="3">
    <source>
        <dbReference type="Proteomes" id="UP000317550"/>
    </source>
</evidence>
<dbReference type="EMBL" id="CP041730">
    <property type="protein sequence ID" value="QDQ29026.1"/>
    <property type="molecule type" value="Genomic_DNA"/>
</dbReference>
<reference evidence="3" key="1">
    <citation type="submission" date="2019-07" db="EMBL/GenBank/DDBJ databases">
        <title>Chitinimonas sp. nov., isolated from Ny-Alesund, arctica soil.</title>
        <authorList>
            <person name="Xu Q."/>
            <person name="Peng F."/>
        </authorList>
    </citation>
    <scope>NUCLEOTIDE SEQUENCE [LARGE SCALE GENOMIC DNA]</scope>
    <source>
        <strain evidence="3">R3-44</strain>
    </source>
</reference>
<evidence type="ECO:0000313" key="2">
    <source>
        <dbReference type="EMBL" id="QDQ29026.1"/>
    </source>
</evidence>
<dbReference type="RefSeq" id="WP_144280408.1">
    <property type="nucleotide sequence ID" value="NZ_CP041730.1"/>
</dbReference>
<organism evidence="2 3">
    <name type="scientific">Chitinimonas arctica</name>
    <dbReference type="NCBI Taxonomy" id="2594795"/>
    <lineage>
        <taxon>Bacteria</taxon>
        <taxon>Pseudomonadati</taxon>
        <taxon>Pseudomonadota</taxon>
        <taxon>Betaproteobacteria</taxon>
        <taxon>Neisseriales</taxon>
        <taxon>Chitinibacteraceae</taxon>
        <taxon>Chitinimonas</taxon>
    </lineage>
</organism>
<dbReference type="InterPro" id="IPR011990">
    <property type="entry name" value="TPR-like_helical_dom_sf"/>
</dbReference>
<dbReference type="SMART" id="SM00028">
    <property type="entry name" value="TPR"/>
    <property type="match status" value="1"/>
</dbReference>
<dbReference type="Proteomes" id="UP000317550">
    <property type="component" value="Chromosome"/>
</dbReference>
<gene>
    <name evidence="2" type="ORF">FNU76_23240</name>
</gene>
<sequence>MTFSFRPLLGLLALAGCATSPITGQGDVYSMQREADAAYRSGDDSQGERLLQGVLRLAPNDAESWFRLGNLYARSDRPEQALDAYQRCLMLQPGDSRAWHNLGVVRLRQTSAALAQAHALAGDDEALRGKTARMLELLQQAQKADKP</sequence>
<dbReference type="AlphaFoldDB" id="A0A516SLJ1"/>
<dbReference type="Gene3D" id="1.25.40.10">
    <property type="entry name" value="Tetratricopeptide repeat domain"/>
    <property type="match status" value="1"/>
</dbReference>
<dbReference type="KEGG" id="cari:FNU76_23240"/>
<dbReference type="PROSITE" id="PS50005">
    <property type="entry name" value="TPR"/>
    <property type="match status" value="1"/>
</dbReference>
<name>A0A516SLJ1_9NEIS</name>
<evidence type="ECO:0000256" key="1">
    <source>
        <dbReference type="PROSITE-ProRule" id="PRU00339"/>
    </source>
</evidence>
<dbReference type="PROSITE" id="PS50293">
    <property type="entry name" value="TPR_REGION"/>
    <property type="match status" value="1"/>
</dbReference>